<reference evidence="6" key="1">
    <citation type="submission" date="2021-04" db="EMBL/GenBank/DDBJ databases">
        <title>Dactylosporangium aurantiacum NRRL B-8018 full assembly.</title>
        <authorList>
            <person name="Hartkoorn R.C."/>
            <person name="Beaudoing E."/>
            <person name="Hot D."/>
        </authorList>
    </citation>
    <scope>NUCLEOTIDE SEQUENCE</scope>
    <source>
        <strain evidence="6">NRRL B-8018</strain>
    </source>
</reference>
<keyword evidence="2 5" id="KW-0808">Transferase</keyword>
<protein>
    <recommendedName>
        <fullName evidence="5">Probable RNA 2'-phosphotransferase</fullName>
        <ecNumber evidence="5">2.7.1.-</ecNumber>
    </recommendedName>
</protein>
<dbReference type="PANTHER" id="PTHR12684:SF2">
    <property type="entry name" value="TRNA 2'-PHOSPHOTRANSFERASE 1"/>
    <property type="match status" value="1"/>
</dbReference>
<keyword evidence="3 5" id="KW-0520">NAD</keyword>
<dbReference type="HAMAP" id="MF_00299">
    <property type="entry name" value="KptA"/>
    <property type="match status" value="1"/>
</dbReference>
<evidence type="ECO:0000256" key="2">
    <source>
        <dbReference type="ARBA" id="ARBA00022679"/>
    </source>
</evidence>
<dbReference type="InterPro" id="IPR042080">
    <property type="entry name" value="RNA_2'-PTrans_N"/>
</dbReference>
<dbReference type="Gene3D" id="3.20.170.30">
    <property type="match status" value="1"/>
</dbReference>
<evidence type="ECO:0000256" key="1">
    <source>
        <dbReference type="ARBA" id="ARBA00009836"/>
    </source>
</evidence>
<dbReference type="PANTHER" id="PTHR12684">
    <property type="entry name" value="PUTATIVE PHOSPHOTRANSFERASE"/>
    <property type="match status" value="1"/>
</dbReference>
<dbReference type="Gene3D" id="1.10.10.970">
    <property type="entry name" value="RNA 2'-phosphotransferase, Tpt1/KptA family, N-terminal domain"/>
    <property type="match status" value="1"/>
</dbReference>
<dbReference type="GO" id="GO:0003950">
    <property type="term" value="F:NAD+ poly-ADP-ribosyltransferase activity"/>
    <property type="evidence" value="ECO:0007669"/>
    <property type="project" value="InterPro"/>
</dbReference>
<accession>A0A9Q9MF54</accession>
<dbReference type="KEGG" id="daur:Daura_12155"/>
<dbReference type="GO" id="GO:0000215">
    <property type="term" value="F:tRNA 2'-phosphotransferase activity"/>
    <property type="evidence" value="ECO:0007669"/>
    <property type="project" value="TreeGrafter"/>
</dbReference>
<evidence type="ECO:0000313" key="7">
    <source>
        <dbReference type="Proteomes" id="UP001058003"/>
    </source>
</evidence>
<dbReference type="SUPFAM" id="SSF56399">
    <property type="entry name" value="ADP-ribosylation"/>
    <property type="match status" value="1"/>
</dbReference>
<dbReference type="GO" id="GO:0006388">
    <property type="term" value="P:tRNA splicing, via endonucleolytic cleavage and ligation"/>
    <property type="evidence" value="ECO:0007669"/>
    <property type="project" value="UniProtKB-UniRule"/>
</dbReference>
<dbReference type="AlphaFoldDB" id="A0A9Q9MF54"/>
<name>A0A9Q9MF54_9ACTN</name>
<evidence type="ECO:0000256" key="4">
    <source>
        <dbReference type="ARBA" id="ARBA00025212"/>
    </source>
</evidence>
<sequence length="179" mass="19145">MDHQQLVKLSKRMSKALRHDPARVGLTLDAGGWVPVDQFLTAMGITRTDLDEVVAGNDKQRYAVRTGPGGVERIRANQGHSVPVDLGLTPQEPPEVLFHGTGAAALPSIQATGLNRGGRHHVHLSPDTATARRVGTRRGGAVAVLTVLAGQMARAGHVFYVSGNGVWLTDEVPPEFIRL</sequence>
<organism evidence="6 7">
    <name type="scientific">Dactylosporangium aurantiacum</name>
    <dbReference type="NCBI Taxonomy" id="35754"/>
    <lineage>
        <taxon>Bacteria</taxon>
        <taxon>Bacillati</taxon>
        <taxon>Actinomycetota</taxon>
        <taxon>Actinomycetes</taxon>
        <taxon>Micromonosporales</taxon>
        <taxon>Micromonosporaceae</taxon>
        <taxon>Dactylosporangium</taxon>
    </lineage>
</organism>
<dbReference type="Proteomes" id="UP001058003">
    <property type="component" value="Chromosome"/>
</dbReference>
<dbReference type="Pfam" id="PF01885">
    <property type="entry name" value="PTS_2-RNA"/>
    <property type="match status" value="1"/>
</dbReference>
<dbReference type="InterPro" id="IPR002745">
    <property type="entry name" value="Ptrans_KptA/Tpt1"/>
</dbReference>
<dbReference type="InterPro" id="IPR042081">
    <property type="entry name" value="RNA_2'-PTrans_C"/>
</dbReference>
<proteinExistence type="inferred from homology"/>
<dbReference type="RefSeq" id="WP_033361070.1">
    <property type="nucleotide sequence ID" value="NZ_CP073767.1"/>
</dbReference>
<comment type="function">
    <text evidence="4 5">Removes the 2'-phosphate from RNA via an intermediate in which the phosphate is ADP-ribosylated by NAD followed by a presumed transesterification to release the RNA and generate ADP-ribose 1''-2''-cyclic phosphate (APPR&gt;P). May function as an ADP-ribosylase.</text>
</comment>
<dbReference type="InterPro" id="IPR022928">
    <property type="entry name" value="RNA_2'-PTrans_KptA"/>
</dbReference>
<comment type="similarity">
    <text evidence="1 5">Belongs to the KptA/TPT1 family.</text>
</comment>
<dbReference type="OrthoDB" id="4537997at2"/>
<evidence type="ECO:0000313" key="6">
    <source>
        <dbReference type="EMBL" id="UWZ56858.1"/>
    </source>
</evidence>
<evidence type="ECO:0000256" key="5">
    <source>
        <dbReference type="HAMAP-Rule" id="MF_00299"/>
    </source>
</evidence>
<gene>
    <name evidence="5" type="primary">kptA</name>
    <name evidence="6" type="ORF">Daura_12155</name>
</gene>
<keyword evidence="7" id="KW-1185">Reference proteome</keyword>
<evidence type="ECO:0000256" key="3">
    <source>
        <dbReference type="ARBA" id="ARBA00023027"/>
    </source>
</evidence>
<dbReference type="EMBL" id="CP073767">
    <property type="protein sequence ID" value="UWZ56858.1"/>
    <property type="molecule type" value="Genomic_DNA"/>
</dbReference>
<dbReference type="EC" id="2.7.1.-" evidence="5"/>